<dbReference type="PANTHER" id="PTHR48098:SF1">
    <property type="entry name" value="DIACYLGLYCEROL ACYLTRANSFERASE_MYCOLYLTRANSFERASE AG85A"/>
    <property type="match status" value="1"/>
</dbReference>
<gene>
    <name evidence="2" type="ORF">Mam01_45760</name>
</gene>
<comment type="caution">
    <text evidence="2">The sequence shown here is derived from an EMBL/GenBank/DDBJ whole genome shotgun (WGS) entry which is preliminary data.</text>
</comment>
<sequence length="308" mass="33460">MQLLVKKILTWLVLVVTVTGCQSTAESATPAPADYPAKVVEQEAVDGRTDQLVIDSPATGGRRSVWVLKPAAWKPGSTGWRALYLLHGCCAGGGWDWLRTGEVARLTARLNAVVIVPEGGSMGWYADWRDGLAWETFHMTEVPRLVEPRYGVGTRRAVAGFSMGGLGAFGYAARHPGVFEAAASFSGVLDTREDVPGYRAFMADNGVDTEDLWGDPGAWPEHNPADLVGRLKGVRLYASSGDGEPGPLDRGDEAIDRTEAAIMRQNRNFARAAEKAGVKVTTDFYGKGTHTWPYWIRSFERALPLLLP</sequence>
<feature type="chain" id="PRO_5045634647" description="Esterase family protein" evidence="1">
    <location>
        <begin position="28"/>
        <end position="308"/>
    </location>
</feature>
<reference evidence="2 3" key="1">
    <citation type="submission" date="2021-01" db="EMBL/GenBank/DDBJ databases">
        <title>Whole genome shotgun sequence of Microbispora amethystogenes NBRC 101907.</title>
        <authorList>
            <person name="Komaki H."/>
            <person name="Tamura T."/>
        </authorList>
    </citation>
    <scope>NUCLEOTIDE SEQUENCE [LARGE SCALE GENOMIC DNA]</scope>
    <source>
        <strain evidence="2 3">NBRC 101907</strain>
    </source>
</reference>
<dbReference type="EMBL" id="BOOB01000036">
    <property type="protein sequence ID" value="GIH34412.1"/>
    <property type="molecule type" value="Genomic_DNA"/>
</dbReference>
<keyword evidence="3" id="KW-1185">Reference proteome</keyword>
<name>A0ABQ4FHW6_9ACTN</name>
<dbReference type="Pfam" id="PF00756">
    <property type="entry name" value="Esterase"/>
    <property type="match status" value="1"/>
</dbReference>
<evidence type="ECO:0008006" key="4">
    <source>
        <dbReference type="Google" id="ProtNLM"/>
    </source>
</evidence>
<dbReference type="InterPro" id="IPR029058">
    <property type="entry name" value="AB_hydrolase_fold"/>
</dbReference>
<organism evidence="2 3">
    <name type="scientific">Microbispora amethystogenes</name>
    <dbReference type="NCBI Taxonomy" id="1427754"/>
    <lineage>
        <taxon>Bacteria</taxon>
        <taxon>Bacillati</taxon>
        <taxon>Actinomycetota</taxon>
        <taxon>Actinomycetes</taxon>
        <taxon>Streptosporangiales</taxon>
        <taxon>Streptosporangiaceae</taxon>
        <taxon>Microbispora</taxon>
    </lineage>
</organism>
<feature type="signal peptide" evidence="1">
    <location>
        <begin position="1"/>
        <end position="27"/>
    </location>
</feature>
<proteinExistence type="predicted"/>
<dbReference type="InterPro" id="IPR000801">
    <property type="entry name" value="Esterase-like"/>
</dbReference>
<dbReference type="RefSeq" id="WP_204287236.1">
    <property type="nucleotide sequence ID" value="NZ_BAABEJ010000019.1"/>
</dbReference>
<dbReference type="SUPFAM" id="SSF53474">
    <property type="entry name" value="alpha/beta-Hydrolases"/>
    <property type="match status" value="1"/>
</dbReference>
<dbReference type="Gene3D" id="3.40.50.1820">
    <property type="entry name" value="alpha/beta hydrolase"/>
    <property type="match status" value="1"/>
</dbReference>
<evidence type="ECO:0000313" key="2">
    <source>
        <dbReference type="EMBL" id="GIH34412.1"/>
    </source>
</evidence>
<keyword evidence="1" id="KW-0732">Signal</keyword>
<accession>A0ABQ4FHW6</accession>
<dbReference type="PANTHER" id="PTHR48098">
    <property type="entry name" value="ENTEROCHELIN ESTERASE-RELATED"/>
    <property type="match status" value="1"/>
</dbReference>
<dbReference type="InterPro" id="IPR050583">
    <property type="entry name" value="Mycobacterial_A85_antigen"/>
</dbReference>
<dbReference type="PROSITE" id="PS51257">
    <property type="entry name" value="PROKAR_LIPOPROTEIN"/>
    <property type="match status" value="1"/>
</dbReference>
<evidence type="ECO:0000256" key="1">
    <source>
        <dbReference type="SAM" id="SignalP"/>
    </source>
</evidence>
<protein>
    <recommendedName>
        <fullName evidence="4">Esterase family protein</fullName>
    </recommendedName>
</protein>
<dbReference type="Proteomes" id="UP000651728">
    <property type="component" value="Unassembled WGS sequence"/>
</dbReference>
<evidence type="ECO:0000313" key="3">
    <source>
        <dbReference type="Proteomes" id="UP000651728"/>
    </source>
</evidence>